<dbReference type="NCBIfam" id="NF002825">
    <property type="entry name" value="PRK02999.1"/>
    <property type="match status" value="1"/>
</dbReference>
<dbReference type="PANTHER" id="PTHR42739">
    <property type="entry name" value="MALATE SYNTHASE G"/>
    <property type="match status" value="1"/>
</dbReference>
<feature type="domain" description="Malate synthase G alpha-beta insertion" evidence="16">
    <location>
        <begin position="172"/>
        <end position="246"/>
    </location>
</feature>
<dbReference type="Pfam" id="PF20658">
    <property type="entry name" value="MSG_insertion"/>
    <property type="match status" value="1"/>
</dbReference>
<feature type="binding site" evidence="10">
    <location>
        <position position="471"/>
    </location>
    <ligand>
        <name>Mg(2+)</name>
        <dbReference type="ChEBI" id="CHEBI:18420"/>
    </ligand>
</feature>
<feature type="active site" description="Proton donor" evidence="10 12">
    <location>
        <position position="643"/>
    </location>
</feature>
<feature type="binding site" evidence="10">
    <location>
        <begin position="137"/>
        <end position="138"/>
    </location>
    <ligand>
        <name>acetyl-CoA</name>
        <dbReference type="ChEBI" id="CHEBI:57288"/>
    </ligand>
</feature>
<feature type="binding site" evidence="10">
    <location>
        <position position="552"/>
    </location>
    <ligand>
        <name>acetyl-CoA</name>
        <dbReference type="ChEBI" id="CHEBI:57288"/>
    </ligand>
</feature>
<dbReference type="GO" id="GO:0009436">
    <property type="term" value="P:glyoxylate catabolic process"/>
    <property type="evidence" value="ECO:0007669"/>
    <property type="project" value="TreeGrafter"/>
</dbReference>
<evidence type="ECO:0000256" key="6">
    <source>
        <dbReference type="ARBA" id="ARBA00022723"/>
    </source>
</evidence>
<dbReference type="HAMAP" id="MF_00641">
    <property type="entry name" value="Malate_synth_G"/>
    <property type="match status" value="1"/>
</dbReference>
<proteinExistence type="inferred from homology"/>
<comment type="function">
    <text evidence="10">Involved in the glycolate utilization. Catalyzes the condensation and subsequent hydrolysis of acetyl-coenzyme A (acetyl-CoA) and glyoxylate to form malate and CoA.</text>
</comment>
<evidence type="ECO:0000259" key="15">
    <source>
        <dbReference type="Pfam" id="PF20656"/>
    </source>
</evidence>
<accession>A0A5D4FVA9</accession>
<dbReference type="UniPathway" id="UPA00703">
    <property type="reaction ID" value="UER00720"/>
</dbReference>
<keyword evidence="2 10" id="KW-0329">Glyoxylate bypass</keyword>
<dbReference type="NCBIfam" id="TIGR01345">
    <property type="entry name" value="malate_syn_G"/>
    <property type="match status" value="1"/>
</dbReference>
<dbReference type="AlphaFoldDB" id="A0A5D4FVA9"/>
<feature type="binding site" evidence="10">
    <location>
        <position position="351"/>
    </location>
    <ligand>
        <name>glyoxylate</name>
        <dbReference type="ChEBI" id="CHEBI:36655"/>
    </ligand>
</feature>
<evidence type="ECO:0000259" key="17">
    <source>
        <dbReference type="Pfam" id="PF20659"/>
    </source>
</evidence>
<feature type="binding site" evidence="10">
    <location>
        <position position="287"/>
    </location>
    <ligand>
        <name>acetyl-CoA</name>
        <dbReference type="ChEBI" id="CHEBI:57288"/>
    </ligand>
</feature>
<dbReference type="InterPro" id="IPR011076">
    <property type="entry name" value="Malate_synth_sf"/>
</dbReference>
<sequence length="738" mass="81393">MISSYTNSQGAERVTAGGLQVAKTLYDFVNTELLPAIGKDSAEEQEKFWNGFGKIVEEYTPRNRELLNTRDELQAKLDQWYSDHKGAQDPEEYKAFLKEIGYLVDEPGDFEITTQNIDSEIAETSGPQLVISALNARFALNAANARWGSLYDALYGTDAISEENGQEKGSGYNKVRGDKVIEWGREFLDRVVPLESGSHKDVTKYAVESGQLTATIVGNDVHLRNPEVYAGFGGDKANPTDILLYNNGLYIDIQIDPESPIGKTDKAGVKDLNLESAVTTIIDFEDSVAAVDAEDKTLGYRNWLGLNVGNLTKTITKSGRTFTRKLNEDPVFTSRDGEELRLHGRSLLFVRNVGHLMQNPAILDANGEEIFEGIMDAVITSAAAIPGLDENNPLRNSRTGSIYIVKPKQHGPEEVAFTNDLFGAVEDLLGLERFTLKVGVMDEERRTTANLDACIAEVKERLAFINTGFLDRTGDEIHTSMLAGPMVRKADLQTAPWKIAYEDNNVDAGLEHGLPGKAQIGKGMWAKTDLMADMLAQKIGQPKEGASTAWVPSPTGATLHATHYHEVDVFEVQDKLRTEGRRETLGDILTLPVAESADWSAEEIAEEIDNNSQSILGYVVRWVEQGVGCSKIPDIHDIDLMEDRATCRINSQHLANWLKHGVVTEEQVLDSLQRMAAKVDQQNAGDAAYRNMAPDFDESVAFQAAKDLVFKGLEQPAGYTEPILHARRLEFKAKNGIA</sequence>
<comment type="caution">
    <text evidence="10">Lacks conserved residue(s) required for the propagation of feature annotation.</text>
</comment>
<feature type="domain" description="Malate synthase C-terminal" evidence="17">
    <location>
        <begin position="603"/>
        <end position="707"/>
    </location>
</feature>
<keyword evidence="3 10" id="KW-0963">Cytoplasm</keyword>
<evidence type="ECO:0000256" key="2">
    <source>
        <dbReference type="ARBA" id="ARBA00022435"/>
    </source>
</evidence>
<comment type="cofactor">
    <cofactor evidence="1 10">
        <name>Mg(2+)</name>
        <dbReference type="ChEBI" id="CHEBI:18420"/>
    </cofactor>
</comment>
<dbReference type="EMBL" id="VSZI01000001">
    <property type="protein sequence ID" value="TYR19854.1"/>
    <property type="molecule type" value="Genomic_DNA"/>
</dbReference>
<comment type="caution">
    <text evidence="18">The sequence shown here is derived from an EMBL/GenBank/DDBJ whole genome shotgun (WGS) entry which is preliminary data.</text>
</comment>
<evidence type="ECO:0000259" key="16">
    <source>
        <dbReference type="Pfam" id="PF20658"/>
    </source>
</evidence>
<dbReference type="InterPro" id="IPR048356">
    <property type="entry name" value="MS_N"/>
</dbReference>
<keyword evidence="5 10" id="KW-0808">Transferase</keyword>
<dbReference type="Proteomes" id="UP000324726">
    <property type="component" value="Unassembled WGS sequence"/>
</dbReference>
<dbReference type="Gene3D" id="1.20.1220.12">
    <property type="entry name" value="Malate synthase, domain III"/>
    <property type="match status" value="1"/>
</dbReference>
<comment type="similarity">
    <text evidence="10 13">Belongs to the malate synthase family. GlcB subfamily.</text>
</comment>
<comment type="subunit">
    <text evidence="10">Monomer.</text>
</comment>
<dbReference type="RefSeq" id="WP_148811554.1">
    <property type="nucleotide sequence ID" value="NZ_VSZI01000001.1"/>
</dbReference>
<evidence type="ECO:0000256" key="7">
    <source>
        <dbReference type="ARBA" id="ARBA00022842"/>
    </source>
</evidence>
<feature type="domain" description="Malate synthase N-terminal" evidence="15">
    <location>
        <begin position="46"/>
        <end position="82"/>
    </location>
</feature>
<evidence type="ECO:0000313" key="19">
    <source>
        <dbReference type="Proteomes" id="UP000324726"/>
    </source>
</evidence>
<dbReference type="Pfam" id="PF20656">
    <property type="entry name" value="MS_N"/>
    <property type="match status" value="1"/>
</dbReference>
<dbReference type="InterPro" id="IPR046363">
    <property type="entry name" value="MS_N_TIM-barrel_dom"/>
</dbReference>
<evidence type="ECO:0000256" key="10">
    <source>
        <dbReference type="HAMAP-Rule" id="MF_00641"/>
    </source>
</evidence>
<evidence type="ECO:0000256" key="1">
    <source>
        <dbReference type="ARBA" id="ARBA00001946"/>
    </source>
</evidence>
<evidence type="ECO:0000256" key="13">
    <source>
        <dbReference type="RuleBase" id="RU003572"/>
    </source>
</evidence>
<keyword evidence="4 10" id="KW-0816">Tricarboxylic acid cycle</keyword>
<evidence type="ECO:0000256" key="11">
    <source>
        <dbReference type="NCBIfam" id="TIGR01345"/>
    </source>
</evidence>
<keyword evidence="8 10" id="KW-0558">Oxidation</keyword>
<evidence type="ECO:0000256" key="5">
    <source>
        <dbReference type="ARBA" id="ARBA00022679"/>
    </source>
</evidence>
<feature type="active site" description="Proton acceptor" evidence="10 12">
    <location>
        <position position="351"/>
    </location>
</feature>
<evidence type="ECO:0000259" key="14">
    <source>
        <dbReference type="Pfam" id="PF01274"/>
    </source>
</evidence>
<feature type="binding site" evidence="10">
    <location>
        <position position="443"/>
    </location>
    <ligand>
        <name>glyoxylate</name>
        <dbReference type="ChEBI" id="CHEBI:36655"/>
    </ligand>
</feature>
<dbReference type="SUPFAM" id="SSF51645">
    <property type="entry name" value="Malate synthase G"/>
    <property type="match status" value="1"/>
</dbReference>
<dbReference type="InterPro" id="IPR006253">
    <property type="entry name" value="Malate_synthG"/>
</dbReference>
<dbReference type="Pfam" id="PF20659">
    <property type="entry name" value="MS_C"/>
    <property type="match status" value="1"/>
</dbReference>
<comment type="catalytic activity">
    <reaction evidence="9 10 13">
        <text>glyoxylate + acetyl-CoA + H2O = (S)-malate + CoA + H(+)</text>
        <dbReference type="Rhea" id="RHEA:18181"/>
        <dbReference type="ChEBI" id="CHEBI:15377"/>
        <dbReference type="ChEBI" id="CHEBI:15378"/>
        <dbReference type="ChEBI" id="CHEBI:15589"/>
        <dbReference type="ChEBI" id="CHEBI:36655"/>
        <dbReference type="ChEBI" id="CHEBI:57287"/>
        <dbReference type="ChEBI" id="CHEBI:57288"/>
        <dbReference type="EC" id="2.3.3.9"/>
    </reaction>
</comment>
<dbReference type="InterPro" id="IPR044856">
    <property type="entry name" value="Malate_synth_C_sf"/>
</dbReference>
<reference evidence="18 19" key="1">
    <citation type="submission" date="2019-08" db="EMBL/GenBank/DDBJ databases">
        <title>Draft genome of C. urealyticum strain VH4248.</title>
        <authorList>
            <person name="Navas J."/>
        </authorList>
    </citation>
    <scope>NUCLEOTIDE SEQUENCE [LARGE SCALE GENOMIC DNA]</scope>
    <source>
        <strain evidence="18 19">VH4248</strain>
    </source>
</reference>
<feature type="modified residue" description="Cysteine sulfenic acid (-SOH)" evidence="10">
    <location>
        <position position="629"/>
    </location>
</feature>
<dbReference type="GO" id="GO:0000287">
    <property type="term" value="F:magnesium ion binding"/>
    <property type="evidence" value="ECO:0007669"/>
    <property type="project" value="TreeGrafter"/>
</dbReference>
<dbReference type="GO" id="GO:0005829">
    <property type="term" value="C:cytosol"/>
    <property type="evidence" value="ECO:0007669"/>
    <property type="project" value="TreeGrafter"/>
</dbReference>
<feature type="binding site" evidence="10">
    <location>
        <position position="443"/>
    </location>
    <ligand>
        <name>Mg(2+)</name>
        <dbReference type="ChEBI" id="CHEBI:18420"/>
    </ligand>
</feature>
<evidence type="ECO:0000256" key="8">
    <source>
        <dbReference type="ARBA" id="ARBA00023097"/>
    </source>
</evidence>
<dbReference type="Pfam" id="PF01274">
    <property type="entry name" value="MS_TIM-barrel"/>
    <property type="match status" value="1"/>
</dbReference>
<comment type="pathway">
    <text evidence="10 13">Carbohydrate metabolism; glyoxylate cycle; (S)-malate from isocitrate: step 2/2.</text>
</comment>
<protein>
    <recommendedName>
        <fullName evidence="10 11">Malate synthase G</fullName>
        <ecNumber evidence="10 11">2.3.3.9</ecNumber>
    </recommendedName>
</protein>
<keyword evidence="7 10" id="KW-0460">Magnesium</keyword>
<dbReference type="GO" id="GO:0006099">
    <property type="term" value="P:tricarboxylic acid cycle"/>
    <property type="evidence" value="ECO:0007669"/>
    <property type="project" value="UniProtKB-KW"/>
</dbReference>
<dbReference type="InterPro" id="IPR048357">
    <property type="entry name" value="MSG_insertion"/>
</dbReference>
<feature type="binding site" evidence="10">
    <location>
        <begin position="468"/>
        <end position="471"/>
    </location>
    <ligand>
        <name>glyoxylate</name>
        <dbReference type="ChEBI" id="CHEBI:36655"/>
    </ligand>
</feature>
<evidence type="ECO:0000256" key="12">
    <source>
        <dbReference type="PIRSR" id="PIRSR601465-50"/>
    </source>
</evidence>
<dbReference type="InterPro" id="IPR001465">
    <property type="entry name" value="Malate_synthase_TIM"/>
</dbReference>
<feature type="domain" description="Malate synthase TIM barrel" evidence="14">
    <location>
        <begin position="348"/>
        <end position="588"/>
    </location>
</feature>
<evidence type="ECO:0000256" key="4">
    <source>
        <dbReference type="ARBA" id="ARBA00022532"/>
    </source>
</evidence>
<feature type="binding site" evidence="10">
    <location>
        <position position="324"/>
    </location>
    <ligand>
        <name>acetyl-CoA</name>
        <dbReference type="ChEBI" id="CHEBI:57288"/>
    </ligand>
</feature>
<gene>
    <name evidence="10" type="primary">glcB</name>
    <name evidence="18" type="ORF">FYJ87_02325</name>
</gene>
<dbReference type="GO" id="GO:0004474">
    <property type="term" value="F:malate synthase activity"/>
    <property type="evidence" value="ECO:0007669"/>
    <property type="project" value="UniProtKB-UniRule"/>
</dbReference>
<feature type="binding site" evidence="10">
    <location>
        <position position="130"/>
    </location>
    <ligand>
        <name>acetyl-CoA</name>
        <dbReference type="ChEBI" id="CHEBI:57288"/>
    </ligand>
</feature>
<evidence type="ECO:0000256" key="3">
    <source>
        <dbReference type="ARBA" id="ARBA00022490"/>
    </source>
</evidence>
<evidence type="ECO:0000256" key="9">
    <source>
        <dbReference type="ARBA" id="ARBA00047918"/>
    </source>
</evidence>
<dbReference type="InterPro" id="IPR048355">
    <property type="entry name" value="MS_C"/>
</dbReference>
<dbReference type="EC" id="2.3.3.9" evidence="10 11"/>
<comment type="subcellular location">
    <subcellularLocation>
        <location evidence="10 13">Cytoplasm</location>
    </subcellularLocation>
</comment>
<dbReference type="Gene3D" id="3.20.20.360">
    <property type="entry name" value="Malate synthase, domain 3"/>
    <property type="match status" value="2"/>
</dbReference>
<keyword evidence="18" id="KW-0012">Acyltransferase</keyword>
<dbReference type="GO" id="GO:0006097">
    <property type="term" value="P:glyoxylate cycle"/>
    <property type="evidence" value="ECO:0007669"/>
    <property type="project" value="UniProtKB-UniRule"/>
</dbReference>
<dbReference type="PANTHER" id="PTHR42739:SF1">
    <property type="entry name" value="MALATE SYNTHASE G"/>
    <property type="match status" value="1"/>
</dbReference>
<keyword evidence="6 10" id="KW-0479">Metal-binding</keyword>
<evidence type="ECO:0000313" key="18">
    <source>
        <dbReference type="EMBL" id="TYR19854.1"/>
    </source>
</evidence>
<organism evidence="18 19">
    <name type="scientific">Corynebacterium urealyticum</name>
    <dbReference type="NCBI Taxonomy" id="43771"/>
    <lineage>
        <taxon>Bacteria</taxon>
        <taxon>Bacillati</taxon>
        <taxon>Actinomycetota</taxon>
        <taxon>Actinomycetes</taxon>
        <taxon>Mycobacteriales</taxon>
        <taxon>Corynebacteriaceae</taxon>
        <taxon>Corynebacterium</taxon>
    </lineage>
</organism>
<name>A0A5D4FVA9_9CORY</name>